<keyword evidence="14" id="KW-0418">Kinase</keyword>
<feature type="domain" description="PTS EIIC type-2" evidence="21">
    <location>
        <begin position="12"/>
        <end position="336"/>
    </location>
</feature>
<keyword evidence="8" id="KW-0997">Cell inner membrane</keyword>
<reference evidence="22 23" key="1">
    <citation type="submission" date="2018-12" db="EMBL/GenBank/DDBJ databases">
        <authorList>
            <person name="Chong R.A."/>
        </authorList>
    </citation>
    <scope>NUCLEOTIDE SEQUENCE [LARGE SCALE GENOMIC DNA]</scope>
    <source>
        <strain evidence="22 23">Hta</strain>
    </source>
</reference>
<evidence type="ECO:0000256" key="13">
    <source>
        <dbReference type="ARBA" id="ARBA00022692"/>
    </source>
</evidence>
<keyword evidence="12" id="KW-0598">Phosphotransferase system</keyword>
<dbReference type="InterPro" id="IPR050893">
    <property type="entry name" value="Sugar_PTS"/>
</dbReference>
<dbReference type="AlphaFoldDB" id="A0A4D6Y6U6"/>
<dbReference type="EMBL" id="CP034873">
    <property type="protein sequence ID" value="QCI21841.1"/>
    <property type="molecule type" value="Genomic_DNA"/>
</dbReference>
<evidence type="ECO:0000256" key="16">
    <source>
        <dbReference type="ARBA" id="ARBA00023136"/>
    </source>
</evidence>
<evidence type="ECO:0000256" key="18">
    <source>
        <dbReference type="SAM" id="Phobius"/>
    </source>
</evidence>
<evidence type="ECO:0000256" key="10">
    <source>
        <dbReference type="ARBA" id="ARBA00022597"/>
    </source>
</evidence>
<dbReference type="InterPro" id="IPR036095">
    <property type="entry name" value="PTS_EIIB-like_sf"/>
</dbReference>
<sequence>MFTLIKLKLQNLGQFLSSMMMPNISIFITWGIMTALFIPSGWQPNKSLERLISPIIIYLLPILIGYTGGRLIARERGALVGCISTVGVITSSNTPMLLGAMIVGPLGGLVIKYFDKTVENKIKNGFEMLVNNFSIATISILLSIFSFFLIGPLIQYFFYFLSNAIKTVISYHLLPLVAIIIEPAKVFFLNNAINHGIFSPLGIQDVSEHQKSLFFLIESNPGPGLGVLIAWLLFGKGELSKSAGGAAIIEFFGGVHEIYFPYVLIKPKLIIALIIGAMTGIFALMLFNGGLISAISPGSILSILAMTPRGLYFVNCSAIFVSFISSLITASVLLKYNCCDMYKKKTKILQKNQNILTQEKETLKQNYSSNSVKNKNFRNIKTIIIACDAGMGSSAIGATILRKKINTANLNHISVFNMAINSLPKNTDLVITHQSLTDRAKKYAPDAHHLSLKNFINNNFYDNLVNKIIDSVSTPISNNFTLSISNKNNVENPSHHSVFHLTERNILLNQYAKDKEEAIHIIGKHLVKQGYVKINYIQSMLEREKIASTWLGESIALPHGTIEGKDFVLKTGIMFCQFPKGVRFGDDEEDIAYLVIGIAAKNDEHIMVVSNITNALDDEKIIKKLRQTNDIQEVLLLLNR</sequence>
<evidence type="ECO:0000256" key="11">
    <source>
        <dbReference type="ARBA" id="ARBA00022679"/>
    </source>
</evidence>
<reference evidence="22 23" key="2">
    <citation type="submission" date="2019-05" db="EMBL/GenBank/DDBJ databases">
        <title>Genome evolution of the obligate endosymbiont Buchnera aphidicola.</title>
        <authorList>
            <person name="Moran N.A."/>
        </authorList>
    </citation>
    <scope>NUCLEOTIDE SEQUENCE [LARGE SCALE GENOMIC DNA]</scope>
    <source>
        <strain evidence="22 23">Hta</strain>
    </source>
</reference>
<dbReference type="PROSITE" id="PS00372">
    <property type="entry name" value="PTS_EIIA_TYPE_2_HIS"/>
    <property type="match status" value="1"/>
</dbReference>
<dbReference type="InterPro" id="IPR013014">
    <property type="entry name" value="PTS_EIIC_2"/>
</dbReference>
<evidence type="ECO:0000256" key="14">
    <source>
        <dbReference type="ARBA" id="ARBA00022777"/>
    </source>
</evidence>
<dbReference type="GO" id="GO:0090563">
    <property type="term" value="F:protein-phosphocysteine-sugar phosphotransferase activity"/>
    <property type="evidence" value="ECO:0007669"/>
    <property type="project" value="TreeGrafter"/>
</dbReference>
<dbReference type="SUPFAM" id="SSF52794">
    <property type="entry name" value="PTS system IIB component-like"/>
    <property type="match status" value="1"/>
</dbReference>
<dbReference type="Proteomes" id="UP000298773">
    <property type="component" value="Chromosome"/>
</dbReference>
<feature type="transmembrane region" description="Helical" evidence="18">
    <location>
        <begin position="173"/>
        <end position="193"/>
    </location>
</feature>
<dbReference type="EC" id="2.7.1.197" evidence="4"/>
<feature type="domain" description="PTS EIIA type-2" evidence="19">
    <location>
        <begin position="499"/>
        <end position="640"/>
    </location>
</feature>
<dbReference type="OrthoDB" id="9814222at2"/>
<dbReference type="PANTHER" id="PTHR30181">
    <property type="entry name" value="MANNITOL PERMEASE IIC COMPONENT"/>
    <property type="match status" value="1"/>
</dbReference>
<dbReference type="PROSITE" id="PS51104">
    <property type="entry name" value="PTS_EIIC_TYPE_2"/>
    <property type="match status" value="1"/>
</dbReference>
<evidence type="ECO:0000256" key="6">
    <source>
        <dbReference type="ARBA" id="ARBA00022448"/>
    </source>
</evidence>
<feature type="transmembrane region" description="Helical" evidence="18">
    <location>
        <begin position="269"/>
        <end position="292"/>
    </location>
</feature>
<dbReference type="CDD" id="cd00211">
    <property type="entry name" value="PTS_IIA_fru"/>
    <property type="match status" value="1"/>
</dbReference>
<feature type="transmembrane region" description="Helical" evidence="18">
    <location>
        <begin position="312"/>
        <end position="334"/>
    </location>
</feature>
<dbReference type="RefSeq" id="WP_158356809.1">
    <property type="nucleotide sequence ID" value="NZ_CP034873.1"/>
</dbReference>
<dbReference type="NCBIfam" id="NF011663">
    <property type="entry name" value="PRK15083.1"/>
    <property type="match status" value="1"/>
</dbReference>
<protein>
    <recommendedName>
        <fullName evidence="5">PTS system mannitol-specific EIICBA component</fullName>
        <ecNumber evidence="4">2.7.1.197</ecNumber>
    </recommendedName>
    <alternativeName>
        <fullName evidence="17">EIICBA-Mtl</fullName>
    </alternativeName>
</protein>
<dbReference type="Gene3D" id="3.40.930.10">
    <property type="entry name" value="Mannitol-specific EII, Chain A"/>
    <property type="match status" value="1"/>
</dbReference>
<dbReference type="PROSITE" id="PS51094">
    <property type="entry name" value="PTS_EIIA_TYPE_2"/>
    <property type="match status" value="1"/>
</dbReference>
<dbReference type="InterPro" id="IPR002178">
    <property type="entry name" value="PTS_EIIA_type-2_dom"/>
</dbReference>
<dbReference type="SUPFAM" id="SSF55804">
    <property type="entry name" value="Phoshotransferase/anion transport protein"/>
    <property type="match status" value="1"/>
</dbReference>
<dbReference type="CDD" id="cd05567">
    <property type="entry name" value="PTS_IIB_mannitol"/>
    <property type="match status" value="1"/>
</dbReference>
<dbReference type="InterPro" id="IPR003501">
    <property type="entry name" value="PTS_EIIB_2/3"/>
</dbReference>
<evidence type="ECO:0000256" key="9">
    <source>
        <dbReference type="ARBA" id="ARBA00022553"/>
    </source>
</evidence>
<dbReference type="GO" id="GO:0022872">
    <property type="term" value="F:protein-N(PI)-phosphohistidine-mannitol phosphotransferase system transmembrane transporter activity"/>
    <property type="evidence" value="ECO:0007669"/>
    <property type="project" value="InterPro"/>
</dbReference>
<keyword evidence="7" id="KW-1003">Cell membrane</keyword>
<dbReference type="GO" id="GO:0016301">
    <property type="term" value="F:kinase activity"/>
    <property type="evidence" value="ECO:0007669"/>
    <property type="project" value="UniProtKB-KW"/>
</dbReference>
<dbReference type="Pfam" id="PF02378">
    <property type="entry name" value="PTS_EIIC"/>
    <property type="match status" value="1"/>
</dbReference>
<evidence type="ECO:0000256" key="17">
    <source>
        <dbReference type="ARBA" id="ARBA00030684"/>
    </source>
</evidence>
<feature type="domain" description="PTS EIIB type-2" evidence="20">
    <location>
        <begin position="381"/>
        <end position="473"/>
    </location>
</feature>
<dbReference type="Gene3D" id="3.40.50.2300">
    <property type="match status" value="1"/>
</dbReference>
<evidence type="ECO:0000259" key="21">
    <source>
        <dbReference type="PROSITE" id="PS51104"/>
    </source>
</evidence>
<dbReference type="Pfam" id="PF02302">
    <property type="entry name" value="PTS_IIB"/>
    <property type="match status" value="1"/>
</dbReference>
<evidence type="ECO:0000256" key="2">
    <source>
        <dbReference type="ARBA" id="ARBA00004429"/>
    </source>
</evidence>
<evidence type="ECO:0000256" key="1">
    <source>
        <dbReference type="ARBA" id="ARBA00001655"/>
    </source>
</evidence>
<keyword evidence="13 18" id="KW-0812">Transmembrane</keyword>
<organism evidence="22 23">
    <name type="scientific">Buchnera aphidicola</name>
    <name type="common">Hyadaphis tataricae</name>
    <dbReference type="NCBI Taxonomy" id="1241859"/>
    <lineage>
        <taxon>Bacteria</taxon>
        <taxon>Pseudomonadati</taxon>
        <taxon>Pseudomonadota</taxon>
        <taxon>Gammaproteobacteria</taxon>
        <taxon>Enterobacterales</taxon>
        <taxon>Erwiniaceae</taxon>
        <taxon>Buchnera</taxon>
    </lineage>
</organism>
<dbReference type="InterPro" id="IPR029503">
    <property type="entry name" value="PTS_EIIB_mannitol"/>
</dbReference>
<comment type="catalytic activity">
    <reaction evidence="1">
        <text>D-mannitol(out) + N(pros)-phospho-L-histidyl-[protein] = D-mannitol 1-phosphate(in) + L-histidyl-[protein]</text>
        <dbReference type="Rhea" id="RHEA:33363"/>
        <dbReference type="Rhea" id="RHEA-COMP:9745"/>
        <dbReference type="Rhea" id="RHEA-COMP:9746"/>
        <dbReference type="ChEBI" id="CHEBI:16899"/>
        <dbReference type="ChEBI" id="CHEBI:29979"/>
        <dbReference type="ChEBI" id="CHEBI:61381"/>
        <dbReference type="ChEBI" id="CHEBI:64837"/>
        <dbReference type="EC" id="2.7.1.197"/>
    </reaction>
</comment>
<dbReference type="Pfam" id="PF00359">
    <property type="entry name" value="PTS_EIIA_2"/>
    <property type="match status" value="1"/>
</dbReference>
<evidence type="ECO:0000256" key="7">
    <source>
        <dbReference type="ARBA" id="ARBA00022475"/>
    </source>
</evidence>
<evidence type="ECO:0000256" key="4">
    <source>
        <dbReference type="ARBA" id="ARBA00011909"/>
    </source>
</evidence>
<evidence type="ECO:0000256" key="8">
    <source>
        <dbReference type="ARBA" id="ARBA00022519"/>
    </source>
</evidence>
<dbReference type="InterPro" id="IPR003352">
    <property type="entry name" value="PTS_EIIC"/>
</dbReference>
<evidence type="ECO:0000313" key="23">
    <source>
        <dbReference type="Proteomes" id="UP000298773"/>
    </source>
</evidence>
<dbReference type="GO" id="GO:0005886">
    <property type="term" value="C:plasma membrane"/>
    <property type="evidence" value="ECO:0007669"/>
    <property type="project" value="UniProtKB-SubCell"/>
</dbReference>
<dbReference type="InterPro" id="IPR013011">
    <property type="entry name" value="PTS_EIIB_2"/>
</dbReference>
<dbReference type="PANTHER" id="PTHR30181:SF2">
    <property type="entry name" value="PTS SYSTEM MANNITOL-SPECIFIC EIICBA COMPONENT"/>
    <property type="match status" value="1"/>
</dbReference>
<keyword evidence="16 18" id="KW-0472">Membrane</keyword>
<keyword evidence="11" id="KW-0808">Transferase</keyword>
<feature type="transmembrane region" description="Helical" evidence="18">
    <location>
        <begin position="213"/>
        <end position="234"/>
    </location>
</feature>
<comment type="subcellular location">
    <subcellularLocation>
        <location evidence="2">Cell inner membrane</location>
        <topology evidence="2">Multi-pass membrane protein</topology>
    </subcellularLocation>
</comment>
<evidence type="ECO:0000313" key="22">
    <source>
        <dbReference type="EMBL" id="QCI21841.1"/>
    </source>
</evidence>
<evidence type="ECO:0000256" key="15">
    <source>
        <dbReference type="ARBA" id="ARBA00022989"/>
    </source>
</evidence>
<accession>A0A4D6Y6U6</accession>
<feature type="transmembrane region" description="Helical" evidence="18">
    <location>
        <begin position="94"/>
        <end position="114"/>
    </location>
</feature>
<evidence type="ECO:0000256" key="5">
    <source>
        <dbReference type="ARBA" id="ARBA00015039"/>
    </source>
</evidence>
<proteinExistence type="predicted"/>
<evidence type="ECO:0000256" key="3">
    <source>
        <dbReference type="ARBA" id="ARBA00011738"/>
    </source>
</evidence>
<evidence type="ECO:0000256" key="12">
    <source>
        <dbReference type="ARBA" id="ARBA00022683"/>
    </source>
</evidence>
<feature type="transmembrane region" description="Helical" evidence="18">
    <location>
        <begin position="20"/>
        <end position="39"/>
    </location>
</feature>
<keyword evidence="9" id="KW-0597">Phosphoprotein</keyword>
<keyword evidence="6" id="KW-0813">Transport</keyword>
<feature type="transmembrane region" description="Helical" evidence="18">
    <location>
        <begin position="134"/>
        <end position="161"/>
    </location>
</feature>
<dbReference type="GO" id="GO:0009401">
    <property type="term" value="P:phosphoenolpyruvate-dependent sugar phosphotransferase system"/>
    <property type="evidence" value="ECO:0007669"/>
    <property type="project" value="UniProtKB-KW"/>
</dbReference>
<evidence type="ECO:0000259" key="20">
    <source>
        <dbReference type="PROSITE" id="PS51099"/>
    </source>
</evidence>
<dbReference type="InterPro" id="IPR016152">
    <property type="entry name" value="PTrfase/Anion_transptr"/>
</dbReference>
<name>A0A4D6Y6U6_9GAMM</name>
<feature type="transmembrane region" description="Helical" evidence="18">
    <location>
        <begin position="51"/>
        <end position="73"/>
    </location>
</feature>
<gene>
    <name evidence="22" type="ORF">D9V69_02855</name>
</gene>
<keyword evidence="10" id="KW-0762">Sugar transport</keyword>
<evidence type="ECO:0000259" key="19">
    <source>
        <dbReference type="PROSITE" id="PS51094"/>
    </source>
</evidence>
<keyword evidence="15 18" id="KW-1133">Transmembrane helix</keyword>
<dbReference type="PROSITE" id="PS51099">
    <property type="entry name" value="PTS_EIIB_TYPE_2"/>
    <property type="match status" value="1"/>
</dbReference>
<comment type="subunit">
    <text evidence="3">Homodimer.</text>
</comment>